<comment type="caution">
    <text evidence="1">The sequence shown here is derived from an EMBL/GenBank/DDBJ whole genome shotgun (WGS) entry which is preliminary data.</text>
</comment>
<keyword evidence="2" id="KW-1185">Reference proteome</keyword>
<accession>A0A846YJQ8</accession>
<gene>
    <name evidence="1" type="ORF">HGA15_23760</name>
</gene>
<dbReference type="RefSeq" id="WP_157116517.1">
    <property type="nucleotide sequence ID" value="NZ_JAAXOT010000013.1"/>
</dbReference>
<organism evidence="1 2">
    <name type="scientific">Nocardia flavorosea</name>
    <dbReference type="NCBI Taxonomy" id="53429"/>
    <lineage>
        <taxon>Bacteria</taxon>
        <taxon>Bacillati</taxon>
        <taxon>Actinomycetota</taxon>
        <taxon>Actinomycetes</taxon>
        <taxon>Mycobacteriales</taxon>
        <taxon>Nocardiaceae</taxon>
        <taxon>Nocardia</taxon>
    </lineage>
</organism>
<reference evidence="1 2" key="1">
    <citation type="submission" date="2020-04" db="EMBL/GenBank/DDBJ databases">
        <title>MicrobeNet Type strains.</title>
        <authorList>
            <person name="Nicholson A.C."/>
        </authorList>
    </citation>
    <scope>NUCLEOTIDE SEQUENCE [LARGE SCALE GENOMIC DNA]</scope>
    <source>
        <strain evidence="1 2">JCM 3332</strain>
    </source>
</reference>
<dbReference type="EMBL" id="JAAXOT010000013">
    <property type="protein sequence ID" value="NKY59113.1"/>
    <property type="molecule type" value="Genomic_DNA"/>
</dbReference>
<dbReference type="Proteomes" id="UP000570678">
    <property type="component" value="Unassembled WGS sequence"/>
</dbReference>
<evidence type="ECO:0000313" key="1">
    <source>
        <dbReference type="EMBL" id="NKY59113.1"/>
    </source>
</evidence>
<sequence length="55" mass="5805">MVPVGRLCGGVTHDRDARVVSVNAEIPGAWSVVVSSRGAAQIFFPAWCAAVIHRS</sequence>
<protein>
    <submittedName>
        <fullName evidence="1">Uncharacterized protein</fullName>
    </submittedName>
</protein>
<dbReference type="AlphaFoldDB" id="A0A846YJQ8"/>
<evidence type="ECO:0000313" key="2">
    <source>
        <dbReference type="Proteomes" id="UP000570678"/>
    </source>
</evidence>
<name>A0A846YJQ8_9NOCA</name>
<proteinExistence type="predicted"/>